<protein>
    <submittedName>
        <fullName evidence="1">Uncharacterized protein</fullName>
    </submittedName>
</protein>
<evidence type="ECO:0000313" key="1">
    <source>
        <dbReference type="EMBL" id="KAK7500449.1"/>
    </source>
</evidence>
<name>A0ABD0LLL6_9CAEN</name>
<keyword evidence="2" id="KW-1185">Reference proteome</keyword>
<dbReference type="EMBL" id="JACVVK020000037">
    <property type="protein sequence ID" value="KAK7500449.1"/>
    <property type="molecule type" value="Genomic_DNA"/>
</dbReference>
<organism evidence="1 2">
    <name type="scientific">Batillaria attramentaria</name>
    <dbReference type="NCBI Taxonomy" id="370345"/>
    <lineage>
        <taxon>Eukaryota</taxon>
        <taxon>Metazoa</taxon>
        <taxon>Spiralia</taxon>
        <taxon>Lophotrochozoa</taxon>
        <taxon>Mollusca</taxon>
        <taxon>Gastropoda</taxon>
        <taxon>Caenogastropoda</taxon>
        <taxon>Sorbeoconcha</taxon>
        <taxon>Cerithioidea</taxon>
        <taxon>Batillariidae</taxon>
        <taxon>Batillaria</taxon>
    </lineage>
</organism>
<dbReference type="AlphaFoldDB" id="A0ABD0LLL6"/>
<reference evidence="1 2" key="1">
    <citation type="journal article" date="2023" name="Sci. Data">
        <title>Genome assembly of the Korean intertidal mud-creeper Batillaria attramentaria.</title>
        <authorList>
            <person name="Patra A.K."/>
            <person name="Ho P.T."/>
            <person name="Jun S."/>
            <person name="Lee S.J."/>
            <person name="Kim Y."/>
            <person name="Won Y.J."/>
        </authorList>
    </citation>
    <scope>NUCLEOTIDE SEQUENCE [LARGE SCALE GENOMIC DNA]</scope>
    <source>
        <strain evidence="1">Wonlab-2016</strain>
    </source>
</reference>
<evidence type="ECO:0000313" key="2">
    <source>
        <dbReference type="Proteomes" id="UP001519460"/>
    </source>
</evidence>
<dbReference type="Proteomes" id="UP001519460">
    <property type="component" value="Unassembled WGS sequence"/>
</dbReference>
<sequence>MHTKHVGCVWMVVELQTDVVKLKDNAECGVDLYPPIAVVVENIAFPNLHAP</sequence>
<gene>
    <name evidence="1" type="ORF">BaRGS_00008356</name>
</gene>
<proteinExistence type="predicted"/>
<feature type="non-terminal residue" evidence="1">
    <location>
        <position position="51"/>
    </location>
</feature>
<comment type="caution">
    <text evidence="1">The sequence shown here is derived from an EMBL/GenBank/DDBJ whole genome shotgun (WGS) entry which is preliminary data.</text>
</comment>
<accession>A0ABD0LLL6</accession>